<dbReference type="SUPFAM" id="SSF53335">
    <property type="entry name" value="S-adenosyl-L-methionine-dependent methyltransferases"/>
    <property type="match status" value="1"/>
</dbReference>
<dbReference type="EC" id="2.1.1.-" evidence="5"/>
<keyword evidence="3 5" id="KW-0831">Ubiquinone biosynthesis</keyword>
<dbReference type="GO" id="GO:0010420">
    <property type="term" value="F:polyprenyldihydroxybenzoate methyltransferase activity"/>
    <property type="evidence" value="ECO:0007669"/>
    <property type="project" value="UniProtKB-UniRule"/>
</dbReference>
<proteinExistence type="inferred from homology"/>
<feature type="binding site" evidence="5">
    <location>
        <position position="240"/>
    </location>
    <ligand>
        <name>Mg(2+)</name>
        <dbReference type="ChEBI" id="CHEBI:18420"/>
    </ligand>
</feature>
<keyword evidence="5" id="KW-0496">Mitochondrion</keyword>
<sequence>MAPCCASSGAVGPWFRAATLGNWLVGLGLAAVQPGRSCKKRWSFVSGSQSFRKLNSGRKLNQSDSSSVDQDEVRRFAEQAADWWKPFGPAAMLQRMNTTRIQFIRQVVSATLGHNVDEQLAAKSAVAENNRLEQASNMSLHGLRVLDVGCGAGLLTESLALLGPHITAIDAAEEAIAVAQRRQDSMRALVEREQRSSQRTLQSVRATRIAERIRYRCITVEQLAQESEHLESYDIVTALEILEHVQSPRPFLANLVRMLRPGGVLFISTLDRSAVSYLVAIGLAERLFGFLPKGTHDWRRFVQPEELCEALLTIAWSEDTPTEVIESRRGPMEILRISGLVFDLLSGGFQLSTWTDVNYICAARKRHVMHDPSAKRERMVPVTGQVAEGVASR</sequence>
<dbReference type="EMBL" id="VWRR01000012">
    <property type="protein sequence ID" value="KAF6002073.1"/>
    <property type="molecule type" value="Genomic_DNA"/>
</dbReference>
<dbReference type="NCBIfam" id="TIGR01983">
    <property type="entry name" value="UbiG"/>
    <property type="match status" value="1"/>
</dbReference>
<keyword evidence="6" id="KW-0732">Signal</keyword>
<feature type="chain" id="PRO_5029799567" description="Ubiquinone biosynthesis O-methyltransferase, mitochondrial" evidence="6">
    <location>
        <begin position="31"/>
        <end position="393"/>
    </location>
</feature>
<comment type="subunit">
    <text evidence="5">Component of a multi-subunit COQ enzyme complex.</text>
</comment>
<keyword evidence="1 5" id="KW-0489">Methyltransferase</keyword>
<keyword evidence="5" id="KW-0479">Metal-binding</keyword>
<feature type="binding site" evidence="5">
    <location>
        <position position="149"/>
    </location>
    <ligand>
        <name>S-adenosyl-L-methionine</name>
        <dbReference type="ChEBI" id="CHEBI:59789"/>
    </ligand>
</feature>
<dbReference type="GO" id="GO:0032259">
    <property type="term" value="P:methylation"/>
    <property type="evidence" value="ECO:0007669"/>
    <property type="project" value="UniProtKB-KW"/>
</dbReference>
<dbReference type="EC" id="2.1.1.64" evidence="5"/>
<feature type="binding site" evidence="5">
    <location>
        <position position="100"/>
    </location>
    <ligand>
        <name>S-adenosyl-L-methionine</name>
        <dbReference type="ChEBI" id="CHEBI:59789"/>
    </ligand>
</feature>
<comment type="caution">
    <text evidence="7">The sequence shown here is derived from an EMBL/GenBank/DDBJ whole genome shotgun (WGS) entry which is preliminary data.</text>
</comment>
<evidence type="ECO:0000256" key="1">
    <source>
        <dbReference type="ARBA" id="ARBA00022603"/>
    </source>
</evidence>
<dbReference type="PANTHER" id="PTHR43464:SF19">
    <property type="entry name" value="UBIQUINONE BIOSYNTHESIS O-METHYLTRANSFERASE, MITOCHONDRIAL"/>
    <property type="match status" value="1"/>
</dbReference>
<comment type="catalytic activity">
    <reaction evidence="5">
        <text>a 3-demethylubiquinone + S-adenosyl-L-methionine = a ubiquinone + S-adenosyl-L-homocysteine</text>
        <dbReference type="Rhea" id="RHEA:81215"/>
        <dbReference type="Rhea" id="RHEA-COMP:9565"/>
        <dbReference type="Rhea" id="RHEA-COMP:19654"/>
        <dbReference type="ChEBI" id="CHEBI:16389"/>
        <dbReference type="ChEBI" id="CHEBI:57856"/>
        <dbReference type="ChEBI" id="CHEBI:59789"/>
        <dbReference type="ChEBI" id="CHEBI:231825"/>
    </reaction>
</comment>
<keyword evidence="5" id="KW-0472">Membrane</keyword>
<evidence type="ECO:0000256" key="4">
    <source>
        <dbReference type="ARBA" id="ARBA00022691"/>
    </source>
</evidence>
<evidence type="ECO:0000256" key="2">
    <source>
        <dbReference type="ARBA" id="ARBA00022679"/>
    </source>
</evidence>
<dbReference type="HAMAP" id="MF_00472">
    <property type="entry name" value="UbiG"/>
    <property type="match status" value="1"/>
</dbReference>
<dbReference type="InterPro" id="IPR010233">
    <property type="entry name" value="UbiG_MeTrfase"/>
</dbReference>
<feature type="binding site" evidence="5">
    <location>
        <position position="243"/>
    </location>
    <ligand>
        <name>Mg(2+)</name>
        <dbReference type="ChEBI" id="CHEBI:18420"/>
    </ligand>
</feature>
<keyword evidence="5" id="KW-0999">Mitochondrion inner membrane</keyword>
<name>A0A7J7IG74_9RHOD</name>
<protein>
    <recommendedName>
        <fullName evidence="5">Ubiquinone biosynthesis O-methyltransferase, mitochondrial</fullName>
    </recommendedName>
    <alternativeName>
        <fullName evidence="5">3-demethylubiquinol 3-O-methyltransferase</fullName>
        <ecNumber evidence="5">2.1.1.64</ecNumber>
    </alternativeName>
    <alternativeName>
        <fullName evidence="5">3-demethylubiquinone 3-O-methyltransferase</fullName>
        <ecNumber evidence="5">2.1.1.-</ecNumber>
    </alternativeName>
    <alternativeName>
        <fullName evidence="5">Polyprenyldihydroxybenzoate methyltransferase</fullName>
        <ecNumber evidence="5">2.1.1.114</ecNumber>
    </alternativeName>
</protein>
<evidence type="ECO:0000313" key="8">
    <source>
        <dbReference type="Proteomes" id="UP000530660"/>
    </source>
</evidence>
<feature type="signal peptide" evidence="6">
    <location>
        <begin position="1"/>
        <end position="30"/>
    </location>
</feature>
<comment type="similarity">
    <text evidence="5">Belongs to the class I-like SAM-binding methyltransferase superfamily. UbiG/COQ3 family.</text>
</comment>
<feature type="binding site" evidence="5">
    <location>
        <position position="170"/>
    </location>
    <ligand>
        <name>S-adenosyl-L-methionine</name>
        <dbReference type="ChEBI" id="CHEBI:59789"/>
    </ligand>
</feature>
<comment type="pathway">
    <text evidence="5">Cofactor biosynthesis; ubiquinone biosynthesis.</text>
</comment>
<dbReference type="CDD" id="cd02440">
    <property type="entry name" value="AdoMet_MTases"/>
    <property type="match status" value="1"/>
</dbReference>
<dbReference type="AlphaFoldDB" id="A0A7J7IG74"/>
<comment type="cofactor">
    <cofactor evidence="5">
        <name>Mg(2+)</name>
        <dbReference type="ChEBI" id="CHEBI:18420"/>
    </cofactor>
</comment>
<evidence type="ECO:0000256" key="6">
    <source>
        <dbReference type="SAM" id="SignalP"/>
    </source>
</evidence>
<keyword evidence="8" id="KW-1185">Reference proteome</keyword>
<keyword evidence="4 5" id="KW-0949">S-adenosyl-L-methionine</keyword>
<dbReference type="GO" id="GO:0061542">
    <property type="term" value="F:3-demethylubiquinol 3-O-methyltransferase activity"/>
    <property type="evidence" value="ECO:0007669"/>
    <property type="project" value="UniProtKB-UniRule"/>
</dbReference>
<keyword evidence="5" id="KW-0460">Magnesium</keyword>
<dbReference type="GO" id="GO:0046872">
    <property type="term" value="F:metal ion binding"/>
    <property type="evidence" value="ECO:0007669"/>
    <property type="project" value="UniProtKB-KW"/>
</dbReference>
<comment type="catalytic activity">
    <reaction evidence="5">
        <text>a 3,4-dihydroxy-5-(all-trans-polyprenyl)benzoate + S-adenosyl-L-methionine = a 4-hydroxy-3-methoxy-5-(all-trans-polyprenyl)benzoate + S-adenosyl-L-homocysteine + H(+)</text>
        <dbReference type="Rhea" id="RHEA:44452"/>
        <dbReference type="Rhea" id="RHEA-COMP:10930"/>
        <dbReference type="Rhea" id="RHEA-COMP:10931"/>
        <dbReference type="ChEBI" id="CHEBI:15378"/>
        <dbReference type="ChEBI" id="CHEBI:57856"/>
        <dbReference type="ChEBI" id="CHEBI:59789"/>
        <dbReference type="ChEBI" id="CHEBI:64694"/>
        <dbReference type="ChEBI" id="CHEBI:84443"/>
        <dbReference type="EC" id="2.1.1.114"/>
    </reaction>
</comment>
<feature type="binding site" evidence="5">
    <location>
        <position position="244"/>
    </location>
    <ligand>
        <name>Mg(2+)</name>
        <dbReference type="ChEBI" id="CHEBI:18420"/>
    </ligand>
</feature>
<dbReference type="InterPro" id="IPR029063">
    <property type="entry name" value="SAM-dependent_MTases_sf"/>
</dbReference>
<dbReference type="Proteomes" id="UP000530660">
    <property type="component" value="Unassembled WGS sequence"/>
</dbReference>
<dbReference type="PANTHER" id="PTHR43464">
    <property type="entry name" value="METHYLTRANSFERASE"/>
    <property type="match status" value="1"/>
</dbReference>
<evidence type="ECO:0000256" key="5">
    <source>
        <dbReference type="HAMAP-Rule" id="MF_03190"/>
    </source>
</evidence>
<reference evidence="7 8" key="1">
    <citation type="journal article" date="2020" name="J. Phycol.">
        <title>Comparative genome analysis reveals Cyanidiococcus gen. nov., a new extremophilic red algal genus sister to Cyanidioschyzon (Cyanidioschyzonaceae, Rhodophyta).</title>
        <authorList>
            <person name="Liu S.-L."/>
            <person name="Chiang Y.-R."/>
            <person name="Yoon H.S."/>
            <person name="Fu H.-Y."/>
        </authorList>
    </citation>
    <scope>NUCLEOTIDE SEQUENCE [LARGE SCALE GENOMIC DNA]</scope>
    <source>
        <strain evidence="7 8">THAL066</strain>
    </source>
</reference>
<dbReference type="GO" id="GO:0031314">
    <property type="term" value="C:extrinsic component of mitochondrial inner membrane"/>
    <property type="evidence" value="ECO:0007669"/>
    <property type="project" value="UniProtKB-UniRule"/>
</dbReference>
<gene>
    <name evidence="7" type="primary">COQ3</name>
    <name evidence="7" type="ORF">F1559_004209</name>
</gene>
<comment type="function">
    <text evidence="5">O-methyltransferase required for two non-consecutive steps during ubiquinone biosynthesis. Catalyzes the 2 O-methylation of 3,4-dihydroxy-5-(all-trans-polyprenyl)benzoic acid into 4-hydroxy-3-methoxy-5-(all-trans-polyprenyl)benzoic acid. Also catalyzes the last step of ubiquinone biosynthesis by mediating methylation of 3-demethylubiquinone into ubiquinone. Also able to mediate the methylation of 3-demethylubiquinol into ubiquinol.</text>
</comment>
<dbReference type="OrthoDB" id="3265906at2759"/>
<accession>A0A7J7IG74</accession>
<comment type="subcellular location">
    <subcellularLocation>
        <location evidence="5">Mitochondrion inner membrane</location>
        <topology evidence="5">Peripheral membrane protein</topology>
        <orientation evidence="5">Matrix side</orientation>
    </subcellularLocation>
</comment>
<dbReference type="Pfam" id="PF13489">
    <property type="entry name" value="Methyltransf_23"/>
    <property type="match status" value="1"/>
</dbReference>
<comment type="catalytic activity">
    <reaction evidence="5">
        <text>a 3-demethylubiquinol + S-adenosyl-L-methionine = a ubiquinol + S-adenosyl-L-homocysteine + H(+)</text>
        <dbReference type="Rhea" id="RHEA:44380"/>
        <dbReference type="Rhea" id="RHEA-COMP:9566"/>
        <dbReference type="Rhea" id="RHEA-COMP:10914"/>
        <dbReference type="ChEBI" id="CHEBI:15378"/>
        <dbReference type="ChEBI" id="CHEBI:17976"/>
        <dbReference type="ChEBI" id="CHEBI:57856"/>
        <dbReference type="ChEBI" id="CHEBI:59789"/>
        <dbReference type="ChEBI" id="CHEBI:84422"/>
        <dbReference type="EC" id="2.1.1.64"/>
    </reaction>
</comment>
<organism evidence="7 8">
    <name type="scientific">Cyanidiococcus yangmingshanensis</name>
    <dbReference type="NCBI Taxonomy" id="2690220"/>
    <lineage>
        <taxon>Eukaryota</taxon>
        <taxon>Rhodophyta</taxon>
        <taxon>Bangiophyceae</taxon>
        <taxon>Cyanidiales</taxon>
        <taxon>Cyanidiaceae</taxon>
        <taxon>Cyanidiococcus</taxon>
    </lineage>
</organism>
<dbReference type="Gene3D" id="3.40.50.150">
    <property type="entry name" value="Vaccinia Virus protein VP39"/>
    <property type="match status" value="1"/>
</dbReference>
<evidence type="ECO:0000313" key="7">
    <source>
        <dbReference type="EMBL" id="KAF6002073.1"/>
    </source>
</evidence>
<dbReference type="UniPathway" id="UPA00232"/>
<dbReference type="EC" id="2.1.1.114" evidence="5"/>
<evidence type="ECO:0000256" key="3">
    <source>
        <dbReference type="ARBA" id="ARBA00022688"/>
    </source>
</evidence>
<feature type="binding site" evidence="5">
    <location>
        <position position="239"/>
    </location>
    <ligand>
        <name>S-adenosyl-L-methionine</name>
        <dbReference type="ChEBI" id="CHEBI:59789"/>
    </ligand>
</feature>
<keyword evidence="2 5" id="KW-0808">Transferase</keyword>